<dbReference type="AlphaFoldDB" id="A0A0X8JQR6"/>
<dbReference type="InterPro" id="IPR030395">
    <property type="entry name" value="GP_PDE_dom"/>
</dbReference>
<dbReference type="STRING" id="888061.AXF15_07800"/>
<dbReference type="PROSITE" id="PS51704">
    <property type="entry name" value="GP_PDE"/>
    <property type="match status" value="1"/>
</dbReference>
<dbReference type="Pfam" id="PF03009">
    <property type="entry name" value="GDPD"/>
    <property type="match status" value="1"/>
</dbReference>
<dbReference type="EMBL" id="CP014230">
    <property type="protein sequence ID" value="AMD93012.1"/>
    <property type="molecule type" value="Genomic_DNA"/>
</dbReference>
<protein>
    <recommendedName>
        <fullName evidence="2">GP-PDE domain-containing protein</fullName>
    </recommendedName>
</protein>
<evidence type="ECO:0000313" key="3">
    <source>
        <dbReference type="EMBL" id="AMD93012.1"/>
    </source>
</evidence>
<gene>
    <name evidence="3" type="ORF">AXF15_07800</name>
</gene>
<evidence type="ECO:0000313" key="4">
    <source>
        <dbReference type="Proteomes" id="UP000063964"/>
    </source>
</evidence>
<feature type="signal peptide" evidence="1">
    <location>
        <begin position="1"/>
        <end position="19"/>
    </location>
</feature>
<dbReference type="SUPFAM" id="SSF51695">
    <property type="entry name" value="PLC-like phosphodiesterases"/>
    <property type="match status" value="1"/>
</dbReference>
<dbReference type="GO" id="GO:0008081">
    <property type="term" value="F:phosphoric diester hydrolase activity"/>
    <property type="evidence" value="ECO:0007669"/>
    <property type="project" value="InterPro"/>
</dbReference>
<sequence>MKHAVLALMLLLLPLAAQAADYRPAVAGHRGACGYLPEHTLESKVMAYTMGVDYVEQDVVFTRDNVLVVLHDHTLETTTDVAKKFPGRHRADGSYYAIDFTLAEIKSLLVTERFDPKTGKAVFSGRFPVGWGIDFRVPTLEEEILLVQGLNKSTGRNVGLYVEVKEPAFHEKEGKPIMKATIEMLAKYGYNKKDANVILQIFDFDAVKKSRELGWVAPLAMLVDMDGQMLIDDKSVHKWLLTEEGVKEVSKYANIYAPWFSHLAVPSEDGKSYTAAPCLKWARDAGMQVHTWTHRTDKVLSGFATEEAMLDAMFKEMKLDAVFSDFPDNVIAYLKKNGLR</sequence>
<evidence type="ECO:0000259" key="2">
    <source>
        <dbReference type="PROSITE" id="PS51704"/>
    </source>
</evidence>
<dbReference type="NCBIfam" id="NF008354">
    <property type="entry name" value="PRK11143.1"/>
    <property type="match status" value="1"/>
</dbReference>
<dbReference type="KEGG" id="doa:AXF15_07800"/>
<feature type="domain" description="GP-PDE" evidence="2">
    <location>
        <begin position="24"/>
        <end position="334"/>
    </location>
</feature>
<accession>A0A0X8JQR6</accession>
<feature type="chain" id="PRO_5007067612" description="GP-PDE domain-containing protein" evidence="1">
    <location>
        <begin position="20"/>
        <end position="340"/>
    </location>
</feature>
<reference evidence="4" key="1">
    <citation type="submission" date="2016-02" db="EMBL/GenBank/DDBJ databases">
        <authorList>
            <person name="Holder M.E."/>
            <person name="Ajami N.J."/>
            <person name="Petrosino J.F."/>
        </authorList>
    </citation>
    <scope>NUCLEOTIDE SEQUENCE [LARGE SCALE GENOMIC DNA]</scope>
    <source>
        <strain evidence="4">DSM 12838</strain>
    </source>
</reference>
<dbReference type="Gene3D" id="3.20.20.190">
    <property type="entry name" value="Phosphatidylinositol (PI) phosphodiesterase"/>
    <property type="match status" value="1"/>
</dbReference>
<organism evidence="3 4">
    <name type="scientific">Desulfomicrobium orale DSM 12838</name>
    <dbReference type="NCBI Taxonomy" id="888061"/>
    <lineage>
        <taxon>Bacteria</taxon>
        <taxon>Pseudomonadati</taxon>
        <taxon>Thermodesulfobacteriota</taxon>
        <taxon>Desulfovibrionia</taxon>
        <taxon>Desulfovibrionales</taxon>
        <taxon>Desulfomicrobiaceae</taxon>
        <taxon>Desulfomicrobium</taxon>
    </lineage>
</organism>
<dbReference type="Proteomes" id="UP000063964">
    <property type="component" value="Chromosome"/>
</dbReference>
<dbReference type="InterPro" id="IPR017946">
    <property type="entry name" value="PLC-like_Pdiesterase_TIM-brl"/>
</dbReference>
<name>A0A0X8JQR6_9BACT</name>
<keyword evidence="1" id="KW-0732">Signal</keyword>
<keyword evidence="4" id="KW-1185">Reference proteome</keyword>
<proteinExistence type="predicted"/>
<dbReference type="RefSeq" id="WP_066605618.1">
    <property type="nucleotide sequence ID" value="NZ_CP014230.1"/>
</dbReference>
<dbReference type="PANTHER" id="PTHR46211:SF1">
    <property type="entry name" value="GLYCEROPHOSPHODIESTER PHOSPHODIESTERASE, CYTOPLASMIC"/>
    <property type="match status" value="1"/>
</dbReference>
<dbReference type="GO" id="GO:0006629">
    <property type="term" value="P:lipid metabolic process"/>
    <property type="evidence" value="ECO:0007669"/>
    <property type="project" value="InterPro"/>
</dbReference>
<evidence type="ECO:0000256" key="1">
    <source>
        <dbReference type="SAM" id="SignalP"/>
    </source>
</evidence>
<dbReference type="PANTHER" id="PTHR46211">
    <property type="entry name" value="GLYCEROPHOSPHORYL DIESTER PHOSPHODIESTERASE"/>
    <property type="match status" value="1"/>
</dbReference>